<dbReference type="eggNOG" id="COG3330">
    <property type="taxonomic scope" value="Bacteria"/>
</dbReference>
<name>A0A075REJ3_BRELA</name>
<sequence length="219" mass="25275">MITRILQMRAQSLSLQEIATRCEMTIGQVRYQLHKFGLKSQAYKESCQSVAEESFINLFMGKVVSPPFYPAVYPLETDRGESYTTQEKDFLAEQTQGQAILEEKRVPSIAVIPTAPDTVYIHWSISKYRLHMIAGYLKEEWAKITQGIRLYEVEEGISSNREVGYKDVYMNEEAEACYVEHLQTGKQYVAEFGLYASGQFCPIMRSEKVRLTAYRYAVW</sequence>
<evidence type="ECO:0000313" key="2">
    <source>
        <dbReference type="Proteomes" id="UP000005850"/>
    </source>
</evidence>
<dbReference type="HOGENOM" id="CLU_1259446_0_0_9"/>
<dbReference type="Pfam" id="PF16258">
    <property type="entry name" value="DUF4912"/>
    <property type="match status" value="1"/>
</dbReference>
<organism evidence="1 2">
    <name type="scientific">Brevibacillus laterosporus LMG 15441</name>
    <dbReference type="NCBI Taxonomy" id="1042163"/>
    <lineage>
        <taxon>Bacteria</taxon>
        <taxon>Bacillati</taxon>
        <taxon>Bacillota</taxon>
        <taxon>Bacilli</taxon>
        <taxon>Bacillales</taxon>
        <taxon>Paenibacillaceae</taxon>
        <taxon>Brevibacillus</taxon>
    </lineage>
</organism>
<accession>A0A075REJ3</accession>
<dbReference type="AlphaFoldDB" id="A0A075REJ3"/>
<reference evidence="1 2" key="1">
    <citation type="journal article" date="2011" name="J. Bacteriol.">
        <title>Genome sequence of Brevibacillus laterosporus LMG 15441, a pathogen of invertebrates.</title>
        <authorList>
            <person name="Djukic M."/>
            <person name="Poehlein A."/>
            <person name="Thurmer A."/>
            <person name="Daniel R."/>
        </authorList>
    </citation>
    <scope>NUCLEOTIDE SEQUENCE [LARGE SCALE GENOMIC DNA]</scope>
    <source>
        <strain evidence="1 2">LMG 15441</strain>
    </source>
</reference>
<evidence type="ECO:0008006" key="3">
    <source>
        <dbReference type="Google" id="ProtNLM"/>
    </source>
</evidence>
<gene>
    <name evidence="1" type="ORF">BRLA_c034530</name>
</gene>
<evidence type="ECO:0000313" key="1">
    <source>
        <dbReference type="EMBL" id="AIG27765.1"/>
    </source>
</evidence>
<proteinExistence type="predicted"/>
<keyword evidence="2" id="KW-1185">Reference proteome</keyword>
<dbReference type="KEGG" id="blr:BRLA_c034530"/>
<dbReference type="RefSeq" id="WP_003336738.1">
    <property type="nucleotide sequence ID" value="NZ_CP007806.1"/>
</dbReference>
<protein>
    <recommendedName>
        <fullName evidence="3">DUF4912 domain-containing protein</fullName>
    </recommendedName>
</protein>
<dbReference type="InterPro" id="IPR032585">
    <property type="entry name" value="DUF4912"/>
</dbReference>
<dbReference type="Proteomes" id="UP000005850">
    <property type="component" value="Chromosome"/>
</dbReference>
<dbReference type="EMBL" id="CP007806">
    <property type="protein sequence ID" value="AIG27765.1"/>
    <property type="molecule type" value="Genomic_DNA"/>
</dbReference>